<organism evidence="1 2">
    <name type="scientific">Popillia japonica</name>
    <name type="common">Japanese beetle</name>
    <dbReference type="NCBI Taxonomy" id="7064"/>
    <lineage>
        <taxon>Eukaryota</taxon>
        <taxon>Metazoa</taxon>
        <taxon>Ecdysozoa</taxon>
        <taxon>Arthropoda</taxon>
        <taxon>Hexapoda</taxon>
        <taxon>Insecta</taxon>
        <taxon>Pterygota</taxon>
        <taxon>Neoptera</taxon>
        <taxon>Endopterygota</taxon>
        <taxon>Coleoptera</taxon>
        <taxon>Polyphaga</taxon>
        <taxon>Scarabaeiformia</taxon>
        <taxon>Scarabaeidae</taxon>
        <taxon>Rutelinae</taxon>
        <taxon>Popillia</taxon>
    </lineage>
</organism>
<reference evidence="1 2" key="1">
    <citation type="journal article" date="2024" name="BMC Genomics">
        <title>De novo assembly and annotation of Popillia japonica's genome with initial clues to its potential as an invasive pest.</title>
        <authorList>
            <person name="Cucini C."/>
            <person name="Boschi S."/>
            <person name="Funari R."/>
            <person name="Cardaioli E."/>
            <person name="Iannotti N."/>
            <person name="Marturano G."/>
            <person name="Paoli F."/>
            <person name="Bruttini M."/>
            <person name="Carapelli A."/>
            <person name="Frati F."/>
            <person name="Nardi F."/>
        </authorList>
    </citation>
    <scope>NUCLEOTIDE SEQUENCE [LARGE SCALE GENOMIC DNA]</scope>
    <source>
        <strain evidence="1">DMR45628</strain>
    </source>
</reference>
<protein>
    <submittedName>
        <fullName evidence="1">Uncharacterized protein</fullName>
    </submittedName>
</protein>
<dbReference type="Proteomes" id="UP001458880">
    <property type="component" value="Unassembled WGS sequence"/>
</dbReference>
<gene>
    <name evidence="1" type="ORF">QE152_g29782</name>
</gene>
<name>A0AAW1JGF8_POPJA</name>
<dbReference type="AlphaFoldDB" id="A0AAW1JGF8"/>
<sequence length="76" mass="8489">MSNWVVAGHVIAGIDNCATQLKNKTFLKPKPGQYVLIITLLYDKPPIIDLTKSGLVITTPACFDRRYRSIRNATLD</sequence>
<evidence type="ECO:0000313" key="1">
    <source>
        <dbReference type="EMBL" id="KAK9702681.1"/>
    </source>
</evidence>
<accession>A0AAW1JGF8</accession>
<dbReference type="EMBL" id="JASPKY010000386">
    <property type="protein sequence ID" value="KAK9702681.1"/>
    <property type="molecule type" value="Genomic_DNA"/>
</dbReference>
<proteinExistence type="predicted"/>
<evidence type="ECO:0000313" key="2">
    <source>
        <dbReference type="Proteomes" id="UP001458880"/>
    </source>
</evidence>
<keyword evidence="2" id="KW-1185">Reference proteome</keyword>
<comment type="caution">
    <text evidence="1">The sequence shown here is derived from an EMBL/GenBank/DDBJ whole genome shotgun (WGS) entry which is preliminary data.</text>
</comment>